<dbReference type="PRINTS" id="PR00704">
    <property type="entry name" value="CALPAIN"/>
</dbReference>
<dbReference type="SUPFAM" id="SSF49758">
    <property type="entry name" value="Calpain large subunit, middle domain (domain III)"/>
    <property type="match status" value="1"/>
</dbReference>
<dbReference type="InterPro" id="IPR022684">
    <property type="entry name" value="Calpain_cysteine_protease"/>
</dbReference>
<dbReference type="Pfam" id="PF00648">
    <property type="entry name" value="Peptidase_C2"/>
    <property type="match status" value="1"/>
</dbReference>
<dbReference type="Gene3D" id="3.90.70.10">
    <property type="entry name" value="Cysteine proteinases"/>
    <property type="match status" value="1"/>
</dbReference>
<dbReference type="GO" id="GO:0004198">
    <property type="term" value="F:calcium-dependent cysteine-type endopeptidase activity"/>
    <property type="evidence" value="ECO:0007669"/>
    <property type="project" value="InterPro"/>
</dbReference>
<evidence type="ECO:0000259" key="6">
    <source>
        <dbReference type="PROSITE" id="PS50203"/>
    </source>
</evidence>
<evidence type="ECO:0000256" key="1">
    <source>
        <dbReference type="ARBA" id="ARBA00007623"/>
    </source>
</evidence>
<accession>A0A7S3WTF2</accession>
<protein>
    <recommendedName>
        <fullName evidence="6">Calpain catalytic domain-containing protein</fullName>
    </recommendedName>
</protein>
<comment type="caution">
    <text evidence="5">Lacks conserved residue(s) required for the propagation of feature annotation.</text>
</comment>
<dbReference type="PROSITE" id="PS50203">
    <property type="entry name" value="CALPAIN_CAT"/>
    <property type="match status" value="1"/>
</dbReference>
<evidence type="ECO:0000256" key="4">
    <source>
        <dbReference type="ARBA" id="ARBA00022807"/>
    </source>
</evidence>
<proteinExistence type="inferred from homology"/>
<evidence type="ECO:0000256" key="5">
    <source>
        <dbReference type="PROSITE-ProRule" id="PRU00239"/>
    </source>
</evidence>
<dbReference type="PANTHER" id="PTHR10183:SF379">
    <property type="entry name" value="CALPAIN-5"/>
    <property type="match status" value="1"/>
</dbReference>
<comment type="similarity">
    <text evidence="1">Belongs to the peptidase C2 family.</text>
</comment>
<dbReference type="InterPro" id="IPR001300">
    <property type="entry name" value="Peptidase_C2_calpain_cat"/>
</dbReference>
<dbReference type="Gene3D" id="2.60.120.380">
    <property type="match status" value="1"/>
</dbReference>
<dbReference type="PANTHER" id="PTHR10183">
    <property type="entry name" value="CALPAIN"/>
    <property type="match status" value="1"/>
</dbReference>
<reference evidence="7" key="1">
    <citation type="submission" date="2021-01" db="EMBL/GenBank/DDBJ databases">
        <authorList>
            <person name="Corre E."/>
            <person name="Pelletier E."/>
            <person name="Niang G."/>
            <person name="Scheremetjew M."/>
            <person name="Finn R."/>
            <person name="Kale V."/>
            <person name="Holt S."/>
            <person name="Cochrane G."/>
            <person name="Meng A."/>
            <person name="Brown T."/>
            <person name="Cohen L."/>
        </authorList>
    </citation>
    <scope>NUCLEOTIDE SEQUENCE</scope>
    <source>
        <strain evidence="7">SPMC142</strain>
    </source>
</reference>
<dbReference type="InterPro" id="IPR036213">
    <property type="entry name" value="Calpain_III_sf"/>
</dbReference>
<keyword evidence="4" id="KW-0788">Thiol protease</keyword>
<keyword evidence="3" id="KW-0378">Hydrolase</keyword>
<dbReference type="AlphaFoldDB" id="A0A7S3WTF2"/>
<organism evidence="7">
    <name type="scientific">Strombidinopsis acuminata</name>
    <dbReference type="NCBI Taxonomy" id="141414"/>
    <lineage>
        <taxon>Eukaryota</taxon>
        <taxon>Sar</taxon>
        <taxon>Alveolata</taxon>
        <taxon>Ciliophora</taxon>
        <taxon>Intramacronucleata</taxon>
        <taxon>Spirotrichea</taxon>
        <taxon>Choreotrichia</taxon>
        <taxon>Choreotrichida</taxon>
        <taxon>Strombidinopsidae</taxon>
        <taxon>Strombidinopsis</taxon>
    </lineage>
</organism>
<sequence>MPCGRMLRLRGFVGDSEWKGKWSDGDSSWTSRLRQLLNYRDASDGTFWIEFGDFCAHFTDLYLVRMADDRWTRFSMRARWADDSAGGPPSLLSWRTNPQWLLTTRKPETRVLIELTLPRGAPAAPIGILVLRGNLGRDKLRRKLWLGDGDLLEHAEPRVGRRNSIELLLPAADAPYVIVPYCMNPGFESPFLLTVLSDDREDDGKPDFGLEPLRPANDWHVLRMVTPCDRAGSPPGSDGFRSGLQLNFSIGEDTSSSASKGRVFAFIDTIGLQNDMRTQAGMQEAPQYPAIGMGLAPSAGGPTPLTDLPANSHVLSPVARNGITFGAELEAGPTHVLAPFLGEGQLAAMSASGGGLPHLVVTLYSELPIRLADGFDDSEGAPDCLDPCGCEICSAGGKKRASPYFHVLSKMERLEAIMDHRIAFLDRALGAR</sequence>
<dbReference type="InterPro" id="IPR038765">
    <property type="entry name" value="Papain-like_cys_pep_sf"/>
</dbReference>
<gene>
    <name evidence="7" type="ORF">SACU0126_LOCUS23124</name>
</gene>
<evidence type="ECO:0000256" key="3">
    <source>
        <dbReference type="ARBA" id="ARBA00022801"/>
    </source>
</evidence>
<evidence type="ECO:0000313" key="7">
    <source>
        <dbReference type="EMBL" id="CAE0576635.1"/>
    </source>
</evidence>
<evidence type="ECO:0000256" key="2">
    <source>
        <dbReference type="ARBA" id="ARBA00022670"/>
    </source>
</evidence>
<feature type="domain" description="Calpain catalytic" evidence="6">
    <location>
        <begin position="5"/>
        <end position="67"/>
    </location>
</feature>
<dbReference type="GO" id="GO:0006508">
    <property type="term" value="P:proteolysis"/>
    <property type="evidence" value="ECO:0007669"/>
    <property type="project" value="UniProtKB-KW"/>
</dbReference>
<name>A0A7S3WTF2_9SPIT</name>
<dbReference type="EMBL" id="HBIQ01072655">
    <property type="protein sequence ID" value="CAE0576635.1"/>
    <property type="molecule type" value="Transcribed_RNA"/>
</dbReference>
<dbReference type="SUPFAM" id="SSF54001">
    <property type="entry name" value="Cysteine proteinases"/>
    <property type="match status" value="1"/>
</dbReference>
<keyword evidence="2" id="KW-0645">Protease</keyword>